<keyword evidence="14" id="KW-1185">Reference proteome</keyword>
<keyword evidence="8 12" id="KW-0472">Membrane</keyword>
<keyword evidence="6 10" id="KW-0812">Transmembrane</keyword>
<evidence type="ECO:0000256" key="10">
    <source>
        <dbReference type="RuleBase" id="RU003879"/>
    </source>
</evidence>
<evidence type="ECO:0000256" key="8">
    <source>
        <dbReference type="ARBA" id="ARBA00023136"/>
    </source>
</evidence>
<evidence type="ECO:0000256" key="7">
    <source>
        <dbReference type="ARBA" id="ARBA00022989"/>
    </source>
</evidence>
<evidence type="ECO:0000256" key="1">
    <source>
        <dbReference type="ARBA" id="ARBA00004162"/>
    </source>
</evidence>
<keyword evidence="7 12" id="KW-1133">Transmembrane helix</keyword>
<dbReference type="EMBL" id="QLIX01000034">
    <property type="protein sequence ID" value="RAI55273.1"/>
    <property type="molecule type" value="Genomic_DNA"/>
</dbReference>
<dbReference type="OrthoDB" id="9798629at2"/>
<sequence>MAVSLTPGRGRSRYRPMAEINVTPLVDVMLVLLIIFMVAAPLMTVGVPVDLPKTQASALNQDNEPITISVNPEGKIFLQETEVPIENLVAQLQAIAREQPEGAPERRIFVRGDKAISYGRVMEVMGTISAGGFSKVALLAEQPAGRPATAPAPTGRPAAPTASPPGGRPQPAPGSR</sequence>
<dbReference type="Pfam" id="PF02472">
    <property type="entry name" value="ExbD"/>
    <property type="match status" value="1"/>
</dbReference>
<dbReference type="GO" id="GO:0022857">
    <property type="term" value="F:transmembrane transporter activity"/>
    <property type="evidence" value="ECO:0007669"/>
    <property type="project" value="InterPro"/>
</dbReference>
<dbReference type="AlphaFoldDB" id="A0A327LZ00"/>
<dbReference type="PANTHER" id="PTHR30558:SF7">
    <property type="entry name" value="TOL-PAL SYSTEM PROTEIN TOLR"/>
    <property type="match status" value="1"/>
</dbReference>
<evidence type="ECO:0000313" key="13">
    <source>
        <dbReference type="EMBL" id="RAI55273.1"/>
    </source>
</evidence>
<comment type="caution">
    <text evidence="13">The sequence shown here is derived from an EMBL/GenBank/DDBJ whole genome shotgun (WGS) entry which is preliminary data.</text>
</comment>
<evidence type="ECO:0000256" key="9">
    <source>
        <dbReference type="ARBA" id="ARBA00023306"/>
    </source>
</evidence>
<dbReference type="InterPro" id="IPR003400">
    <property type="entry name" value="ExbD"/>
</dbReference>
<name>A0A327LZ00_9PROT</name>
<dbReference type="InterPro" id="IPR014168">
    <property type="entry name" value="Tol-Pal_TolR"/>
</dbReference>
<evidence type="ECO:0000256" key="3">
    <source>
        <dbReference type="ARBA" id="ARBA00022475"/>
    </source>
</evidence>
<protein>
    <submittedName>
        <fullName evidence="13">Protein TolR</fullName>
    </submittedName>
</protein>
<reference evidence="14" key="1">
    <citation type="submission" date="2018-06" db="EMBL/GenBank/DDBJ databases">
        <authorList>
            <person name="Khan S.A."/>
        </authorList>
    </citation>
    <scope>NUCLEOTIDE SEQUENCE [LARGE SCALE GENOMIC DNA]</scope>
    <source>
        <strain evidence="14">DB-1506</strain>
    </source>
</reference>
<accession>A0A327LZ00</accession>
<evidence type="ECO:0000256" key="2">
    <source>
        <dbReference type="ARBA" id="ARBA00005811"/>
    </source>
</evidence>
<dbReference type="Proteomes" id="UP000249065">
    <property type="component" value="Unassembled WGS sequence"/>
</dbReference>
<dbReference type="GO" id="GO:0005886">
    <property type="term" value="C:plasma membrane"/>
    <property type="evidence" value="ECO:0007669"/>
    <property type="project" value="UniProtKB-SubCell"/>
</dbReference>
<dbReference type="NCBIfam" id="TIGR02801">
    <property type="entry name" value="tolR"/>
    <property type="match status" value="1"/>
</dbReference>
<dbReference type="PANTHER" id="PTHR30558">
    <property type="entry name" value="EXBD MEMBRANE COMPONENT OF PMF-DRIVEN MACROMOLECULE IMPORT SYSTEM"/>
    <property type="match status" value="1"/>
</dbReference>
<dbReference type="RefSeq" id="WP_111472507.1">
    <property type="nucleotide sequence ID" value="NZ_QLIX01000034.1"/>
</dbReference>
<evidence type="ECO:0000256" key="5">
    <source>
        <dbReference type="ARBA" id="ARBA00022618"/>
    </source>
</evidence>
<evidence type="ECO:0000313" key="14">
    <source>
        <dbReference type="Proteomes" id="UP000249065"/>
    </source>
</evidence>
<dbReference type="GO" id="GO:0015031">
    <property type="term" value="P:protein transport"/>
    <property type="evidence" value="ECO:0007669"/>
    <property type="project" value="UniProtKB-KW"/>
</dbReference>
<evidence type="ECO:0000256" key="4">
    <source>
        <dbReference type="ARBA" id="ARBA00022519"/>
    </source>
</evidence>
<keyword evidence="10" id="KW-0813">Transport</keyword>
<organism evidence="13 14">
    <name type="scientific">Roseicella frigidaeris</name>
    <dbReference type="NCBI Taxonomy" id="2230885"/>
    <lineage>
        <taxon>Bacteria</taxon>
        <taxon>Pseudomonadati</taxon>
        <taxon>Pseudomonadota</taxon>
        <taxon>Alphaproteobacteria</taxon>
        <taxon>Acetobacterales</taxon>
        <taxon>Roseomonadaceae</taxon>
        <taxon>Roseicella</taxon>
    </lineage>
</organism>
<evidence type="ECO:0000256" key="11">
    <source>
        <dbReference type="SAM" id="MobiDB-lite"/>
    </source>
</evidence>
<feature type="compositionally biased region" description="Pro residues" evidence="11">
    <location>
        <begin position="162"/>
        <end position="176"/>
    </location>
</feature>
<gene>
    <name evidence="13" type="primary">tolR</name>
    <name evidence="13" type="ORF">DOO78_24430</name>
</gene>
<comment type="subcellular location">
    <subcellularLocation>
        <location evidence="1">Cell membrane</location>
        <topology evidence="1">Single-pass membrane protein</topology>
    </subcellularLocation>
    <subcellularLocation>
        <location evidence="10">Cell membrane</location>
        <topology evidence="10">Single-pass type II membrane protein</topology>
    </subcellularLocation>
</comment>
<feature type="compositionally biased region" description="Low complexity" evidence="11">
    <location>
        <begin position="143"/>
        <end position="161"/>
    </location>
</feature>
<proteinExistence type="inferred from homology"/>
<evidence type="ECO:0000256" key="6">
    <source>
        <dbReference type="ARBA" id="ARBA00022692"/>
    </source>
</evidence>
<keyword evidence="10" id="KW-0653">Protein transport</keyword>
<keyword evidence="4" id="KW-0997">Cell inner membrane</keyword>
<feature type="transmembrane region" description="Helical" evidence="12">
    <location>
        <begin position="21"/>
        <end position="43"/>
    </location>
</feature>
<keyword evidence="5" id="KW-0132">Cell division</keyword>
<dbReference type="Gene3D" id="3.30.420.270">
    <property type="match status" value="1"/>
</dbReference>
<dbReference type="GO" id="GO:0051301">
    <property type="term" value="P:cell division"/>
    <property type="evidence" value="ECO:0007669"/>
    <property type="project" value="UniProtKB-KW"/>
</dbReference>
<keyword evidence="9" id="KW-0131">Cell cycle</keyword>
<comment type="similarity">
    <text evidence="2 10">Belongs to the ExbD/TolR family.</text>
</comment>
<keyword evidence="3" id="KW-1003">Cell membrane</keyword>
<feature type="region of interest" description="Disordered" evidence="11">
    <location>
        <begin position="143"/>
        <end position="176"/>
    </location>
</feature>
<evidence type="ECO:0000256" key="12">
    <source>
        <dbReference type="SAM" id="Phobius"/>
    </source>
</evidence>